<evidence type="ECO:0000313" key="2">
    <source>
        <dbReference type="EMBL" id="QJA57121.1"/>
    </source>
</evidence>
<feature type="domain" description="Peptidase M15A C-terminal" evidence="1">
    <location>
        <begin position="8"/>
        <end position="106"/>
    </location>
</feature>
<dbReference type="InterPro" id="IPR013230">
    <property type="entry name" value="Peptidase_M15A_C"/>
</dbReference>
<protein>
    <submittedName>
        <fullName evidence="2">Putative peptidase</fullName>
    </submittedName>
</protein>
<dbReference type="Gene3D" id="3.30.1380.10">
    <property type="match status" value="1"/>
</dbReference>
<organism evidence="2">
    <name type="scientific">viral metagenome</name>
    <dbReference type="NCBI Taxonomy" id="1070528"/>
    <lineage>
        <taxon>unclassified sequences</taxon>
        <taxon>metagenomes</taxon>
        <taxon>organismal metagenomes</taxon>
    </lineage>
</organism>
<dbReference type="EMBL" id="MT141255">
    <property type="protein sequence ID" value="QJA57121.1"/>
    <property type="molecule type" value="Genomic_DNA"/>
</dbReference>
<dbReference type="SUPFAM" id="SSF55166">
    <property type="entry name" value="Hedgehog/DD-peptidase"/>
    <property type="match status" value="1"/>
</dbReference>
<dbReference type="AlphaFoldDB" id="A0A6M3IIA9"/>
<dbReference type="InterPro" id="IPR009045">
    <property type="entry name" value="Zn_M74/Hedgehog-like"/>
</dbReference>
<reference evidence="2" key="1">
    <citation type="submission" date="2020-03" db="EMBL/GenBank/DDBJ databases">
        <title>The deep terrestrial virosphere.</title>
        <authorList>
            <person name="Holmfeldt K."/>
            <person name="Nilsson E."/>
            <person name="Simone D."/>
            <person name="Lopez-Fernandez M."/>
            <person name="Wu X."/>
            <person name="de Brujin I."/>
            <person name="Lundin D."/>
            <person name="Andersson A."/>
            <person name="Bertilsson S."/>
            <person name="Dopson M."/>
        </authorList>
    </citation>
    <scope>NUCLEOTIDE SEQUENCE</scope>
    <source>
        <strain evidence="2">MM415B01710</strain>
    </source>
</reference>
<gene>
    <name evidence="2" type="ORF">MM415B01710_0005</name>
</gene>
<sequence>MSEELKWFTIYEFACTCCGQRHMDMRFLKKLEEARNVAEIPFVINSGYRCFEHNEKVGGLPDSSHLFGLASDIATEDSPTRYKILEALLYVGFNRIGVGKNFIHVDLDPRKQKNLIWVY</sequence>
<name>A0A6M3IIA9_9ZZZZ</name>
<proteinExistence type="predicted"/>
<dbReference type="Pfam" id="PF08291">
    <property type="entry name" value="Peptidase_M15_3"/>
    <property type="match status" value="1"/>
</dbReference>
<accession>A0A6M3IIA9</accession>
<evidence type="ECO:0000259" key="1">
    <source>
        <dbReference type="Pfam" id="PF08291"/>
    </source>
</evidence>